<reference evidence="2 3" key="1">
    <citation type="submission" date="2019-03" db="EMBL/GenBank/DDBJ databases">
        <title>Genomics of glacier-inhabiting Cryobacterium strains.</title>
        <authorList>
            <person name="Liu Q."/>
            <person name="Xin Y.-H."/>
        </authorList>
    </citation>
    <scope>NUCLEOTIDE SEQUENCE [LARGE SCALE GENOMIC DNA]</scope>
    <source>
        <strain evidence="2 3">Hh15</strain>
    </source>
</reference>
<dbReference type="AlphaFoldDB" id="A0A5F0DFD8"/>
<feature type="transmembrane region" description="Helical" evidence="1">
    <location>
        <begin position="127"/>
        <end position="145"/>
    </location>
</feature>
<dbReference type="OrthoDB" id="4303577at2"/>
<gene>
    <name evidence="2" type="ORF">E3O10_00585</name>
</gene>
<feature type="transmembrane region" description="Helical" evidence="1">
    <location>
        <begin position="206"/>
        <end position="228"/>
    </location>
</feature>
<organism evidence="2 3">
    <name type="scientific">Cryobacterium luteum</name>
    <dbReference type="NCBI Taxonomy" id="1424661"/>
    <lineage>
        <taxon>Bacteria</taxon>
        <taxon>Bacillati</taxon>
        <taxon>Actinomycetota</taxon>
        <taxon>Actinomycetes</taxon>
        <taxon>Micrococcales</taxon>
        <taxon>Microbacteriaceae</taxon>
        <taxon>Cryobacterium</taxon>
    </lineage>
</organism>
<dbReference type="RefSeq" id="WP_134360326.1">
    <property type="nucleotide sequence ID" value="NZ_FOCN01000011.1"/>
</dbReference>
<dbReference type="EMBL" id="SOFF01000002">
    <property type="protein sequence ID" value="TFB95571.1"/>
    <property type="molecule type" value="Genomic_DNA"/>
</dbReference>
<feature type="transmembrane region" description="Helical" evidence="1">
    <location>
        <begin position="56"/>
        <end position="81"/>
    </location>
</feature>
<proteinExistence type="predicted"/>
<keyword evidence="1" id="KW-1133">Transmembrane helix</keyword>
<evidence type="ECO:0000256" key="1">
    <source>
        <dbReference type="SAM" id="Phobius"/>
    </source>
</evidence>
<keyword evidence="1" id="KW-0472">Membrane</keyword>
<evidence type="ECO:0000313" key="3">
    <source>
        <dbReference type="Proteomes" id="UP000297654"/>
    </source>
</evidence>
<keyword evidence="1" id="KW-0812">Transmembrane</keyword>
<protein>
    <recommendedName>
        <fullName evidence="4">DUF1648 domain-containing protein</fullName>
    </recommendedName>
</protein>
<comment type="caution">
    <text evidence="2">The sequence shown here is derived from an EMBL/GenBank/DDBJ whole genome shotgun (WGS) entry which is preliminary data.</text>
</comment>
<keyword evidence="3" id="KW-1185">Reference proteome</keyword>
<name>A0A5F0DFD8_9MICO</name>
<accession>A0A5F0DFD8</accession>
<evidence type="ECO:0008006" key="4">
    <source>
        <dbReference type="Google" id="ProtNLM"/>
    </source>
</evidence>
<sequence>MTLVNSSAPTRSRDVAAAATLWLPVVAVVVTWLLWIDRLPSVLPRQWGSDGAVSSTIPTWAMAVIAFGVSLGAAILATGWLRERRAPNRRQVYVGLGFAAGLASSLWLMTAGITIDAGDAEPKLGAWLLLTFAACGYGALPYFLAQKWMPPVLPEPPTTENDNSKIDLSMPWSTLVTSPVIAVIGGGVVLGGAVAIFVLLTDAQQTLAASVMTGVVVGVILLVTLVFVQVRVTVDGRGLSVVSRLLGIRLKKVSLDQVESAFADTVSALQYGGWGYRLTSGRTAVVMRGGPALVVNLRRGNQFAVTVDEPHTAAALLNALRAANPSVR</sequence>
<dbReference type="Proteomes" id="UP000297654">
    <property type="component" value="Unassembled WGS sequence"/>
</dbReference>
<evidence type="ECO:0000313" key="2">
    <source>
        <dbReference type="EMBL" id="TFB95571.1"/>
    </source>
</evidence>
<feature type="transmembrane region" description="Helical" evidence="1">
    <location>
        <begin position="15"/>
        <end position="36"/>
    </location>
</feature>
<feature type="transmembrane region" description="Helical" evidence="1">
    <location>
        <begin position="175"/>
        <end position="200"/>
    </location>
</feature>
<feature type="transmembrane region" description="Helical" evidence="1">
    <location>
        <begin position="93"/>
        <end position="115"/>
    </location>
</feature>